<evidence type="ECO:0000259" key="7">
    <source>
        <dbReference type="Pfam" id="PF00482"/>
    </source>
</evidence>
<sequence length="285" mass="28162">MTGAAVAAGLAGGAAVLAAWEGLGLLEASRLSATVRSGLRPLRSAAGGAHDVTAAERRRLIVLLAATLGAGGLLLGGLLPALIAATSGPWITGWALAGRRARWRRGMADGAAAAARAIADALAGGHSVRGAIADAAAAGGAGRAVDGELRRAQGALALGAPTDEVLDHLRARAAGPAWDTLVAAMLLQRDAGGDLASLLRELAAELDVARRAEADARAATAQARFTAMTVAGLPLLAAVLAELGAPGTFAGIAAHPLGRVLAVGAVLLQVGGMLTVRRLARTEVG</sequence>
<evidence type="ECO:0000256" key="1">
    <source>
        <dbReference type="ARBA" id="ARBA00004651"/>
    </source>
</evidence>
<accession>A0AAU7AUI8</accession>
<evidence type="ECO:0000256" key="3">
    <source>
        <dbReference type="ARBA" id="ARBA00022692"/>
    </source>
</evidence>
<keyword evidence="2" id="KW-1003">Cell membrane</keyword>
<comment type="subcellular location">
    <subcellularLocation>
        <location evidence="1">Cell membrane</location>
        <topology evidence="1">Multi-pass membrane protein</topology>
    </subcellularLocation>
</comment>
<dbReference type="PANTHER" id="PTHR35007">
    <property type="entry name" value="INTEGRAL MEMBRANE PROTEIN-RELATED"/>
    <property type="match status" value="1"/>
</dbReference>
<evidence type="ECO:0000256" key="2">
    <source>
        <dbReference type="ARBA" id="ARBA00022475"/>
    </source>
</evidence>
<feature type="transmembrane region" description="Helical" evidence="6">
    <location>
        <begin position="225"/>
        <end position="245"/>
    </location>
</feature>
<reference evidence="8" key="1">
    <citation type="submission" date="2022-12" db="EMBL/GenBank/DDBJ databases">
        <title>Paraconexibacter alkalitolerans sp. nov. and Baekduia alba sp. nov., isolated from soil and emended description of the genera Paraconexibacter (Chun et al., 2020) and Baekduia (An et al., 2020).</title>
        <authorList>
            <person name="Vieira S."/>
            <person name="Huber K.J."/>
            <person name="Geppert A."/>
            <person name="Wolf J."/>
            <person name="Neumann-Schaal M."/>
            <person name="Muesken M."/>
            <person name="Overmann J."/>
        </authorList>
    </citation>
    <scope>NUCLEOTIDE SEQUENCE</scope>
    <source>
        <strain evidence="8">AEG42_29</strain>
    </source>
</reference>
<feature type="transmembrane region" description="Helical" evidence="6">
    <location>
        <begin position="73"/>
        <end position="97"/>
    </location>
</feature>
<keyword evidence="3 6" id="KW-0812">Transmembrane</keyword>
<protein>
    <recommendedName>
        <fullName evidence="7">Type II secretion system protein GspF domain-containing protein</fullName>
    </recommendedName>
</protein>
<dbReference type="RefSeq" id="WP_354701814.1">
    <property type="nucleotide sequence ID" value="NZ_CP114014.1"/>
</dbReference>
<dbReference type="Pfam" id="PF00482">
    <property type="entry name" value="T2SSF"/>
    <property type="match status" value="1"/>
</dbReference>
<dbReference type="InterPro" id="IPR018076">
    <property type="entry name" value="T2SS_GspF_dom"/>
</dbReference>
<feature type="transmembrane region" description="Helical" evidence="6">
    <location>
        <begin position="257"/>
        <end position="276"/>
    </location>
</feature>
<evidence type="ECO:0000256" key="4">
    <source>
        <dbReference type="ARBA" id="ARBA00022989"/>
    </source>
</evidence>
<dbReference type="GO" id="GO:0005886">
    <property type="term" value="C:plasma membrane"/>
    <property type="evidence" value="ECO:0007669"/>
    <property type="project" value="UniProtKB-SubCell"/>
</dbReference>
<evidence type="ECO:0000256" key="5">
    <source>
        <dbReference type="ARBA" id="ARBA00023136"/>
    </source>
</evidence>
<evidence type="ECO:0000256" key="6">
    <source>
        <dbReference type="SAM" id="Phobius"/>
    </source>
</evidence>
<keyword evidence="5 6" id="KW-0472">Membrane</keyword>
<proteinExistence type="predicted"/>
<keyword evidence="4 6" id="KW-1133">Transmembrane helix</keyword>
<dbReference type="KEGG" id="parq:DSM112329_02150"/>
<dbReference type="AlphaFoldDB" id="A0AAU7AUI8"/>
<feature type="domain" description="Type II secretion system protein GspF" evidence="7">
    <location>
        <begin position="115"/>
        <end position="238"/>
    </location>
</feature>
<evidence type="ECO:0000313" key="8">
    <source>
        <dbReference type="EMBL" id="XAY05301.1"/>
    </source>
</evidence>
<gene>
    <name evidence="8" type="ORF">DSM112329_02150</name>
</gene>
<organism evidence="8">
    <name type="scientific">Paraconexibacter sp. AEG42_29</name>
    <dbReference type="NCBI Taxonomy" id="2997339"/>
    <lineage>
        <taxon>Bacteria</taxon>
        <taxon>Bacillati</taxon>
        <taxon>Actinomycetota</taxon>
        <taxon>Thermoleophilia</taxon>
        <taxon>Solirubrobacterales</taxon>
        <taxon>Paraconexibacteraceae</taxon>
        <taxon>Paraconexibacter</taxon>
    </lineage>
</organism>
<dbReference type="EMBL" id="CP114014">
    <property type="protein sequence ID" value="XAY05301.1"/>
    <property type="molecule type" value="Genomic_DNA"/>
</dbReference>
<name>A0AAU7AUI8_9ACTN</name>
<dbReference type="PANTHER" id="PTHR35007:SF2">
    <property type="entry name" value="PILUS ASSEMBLE PROTEIN"/>
    <property type="match status" value="1"/>
</dbReference>